<proteinExistence type="predicted"/>
<evidence type="ECO:0000256" key="1">
    <source>
        <dbReference type="SAM" id="SignalP"/>
    </source>
</evidence>
<reference evidence="2 3" key="1">
    <citation type="journal article" date="2017" name="BMC Genomics">
        <title>Chromosome level assembly and secondary metabolite potential of the parasitic fungus Cordyceps militaris.</title>
        <authorList>
            <person name="Kramer G.J."/>
            <person name="Nodwell J.R."/>
        </authorList>
    </citation>
    <scope>NUCLEOTIDE SEQUENCE [LARGE SCALE GENOMIC DNA]</scope>
    <source>
        <strain evidence="2 3">ATCC 34164</strain>
    </source>
</reference>
<gene>
    <name evidence="2" type="ORF">A9K55_005335</name>
</gene>
<keyword evidence="1" id="KW-0732">Signal</keyword>
<dbReference type="VEuPathDB" id="FungiDB:CCM_08086"/>
<dbReference type="AlphaFoldDB" id="A0A2H4SPC2"/>
<dbReference type="OrthoDB" id="6359816at2759"/>
<dbReference type="VEuPathDB" id="FungiDB:A9K55_005335"/>
<dbReference type="EMBL" id="CP023325">
    <property type="protein sequence ID" value="ATY64951.1"/>
    <property type="molecule type" value="Genomic_DNA"/>
</dbReference>
<name>A0A2H4SPC2_CORMI</name>
<accession>A0A2H4SPC2</accession>
<sequence>MSTTPTTMFIAIMTVAVADDSADQRASQFHASFRCFEYLYTGDYSSSPSSALADMGIPDDNALMRHVRVYQTARFLGVPHLMQLATEKLAALVDSEPLDGRFLDVIRAVYHPAYAPPHAACLMRETVVELAVAYSDDMGPALQELLQERSVAFDAARFESDLMQCQCFLGAR</sequence>
<dbReference type="Proteomes" id="UP000323067">
    <property type="component" value="Chromosome v"/>
</dbReference>
<protein>
    <submittedName>
        <fullName evidence="2">BTB POZ domain containing</fullName>
    </submittedName>
</protein>
<feature type="signal peptide" evidence="1">
    <location>
        <begin position="1"/>
        <end position="18"/>
    </location>
</feature>
<feature type="chain" id="PRO_5014188475" evidence="1">
    <location>
        <begin position="19"/>
        <end position="172"/>
    </location>
</feature>
<organism evidence="2 3">
    <name type="scientific">Cordyceps militaris</name>
    <name type="common">Caterpillar fungus</name>
    <name type="synonym">Clavaria militaris</name>
    <dbReference type="NCBI Taxonomy" id="73501"/>
    <lineage>
        <taxon>Eukaryota</taxon>
        <taxon>Fungi</taxon>
        <taxon>Dikarya</taxon>
        <taxon>Ascomycota</taxon>
        <taxon>Pezizomycotina</taxon>
        <taxon>Sordariomycetes</taxon>
        <taxon>Hypocreomycetidae</taxon>
        <taxon>Hypocreales</taxon>
        <taxon>Cordycipitaceae</taxon>
        <taxon>Cordyceps</taxon>
    </lineage>
</organism>
<evidence type="ECO:0000313" key="2">
    <source>
        <dbReference type="EMBL" id="ATY64951.1"/>
    </source>
</evidence>
<evidence type="ECO:0000313" key="3">
    <source>
        <dbReference type="Proteomes" id="UP000323067"/>
    </source>
</evidence>